<dbReference type="RefSeq" id="XP_021855955.1">
    <property type="nucleotide sequence ID" value="XM_022000263.2"/>
</dbReference>
<reference evidence="3" key="2">
    <citation type="submission" date="2025-08" db="UniProtKB">
        <authorList>
            <consortium name="RefSeq"/>
        </authorList>
    </citation>
    <scope>IDENTIFICATION</scope>
    <source>
        <tissue evidence="3">Leaf</tissue>
    </source>
</reference>
<dbReference type="KEGG" id="soe:110795257"/>
<proteinExistence type="predicted"/>
<organism evidence="2 3">
    <name type="scientific">Spinacia oleracea</name>
    <name type="common">Spinach</name>
    <dbReference type="NCBI Taxonomy" id="3562"/>
    <lineage>
        <taxon>Eukaryota</taxon>
        <taxon>Viridiplantae</taxon>
        <taxon>Streptophyta</taxon>
        <taxon>Embryophyta</taxon>
        <taxon>Tracheophyta</taxon>
        <taxon>Spermatophyta</taxon>
        <taxon>Magnoliopsida</taxon>
        <taxon>eudicotyledons</taxon>
        <taxon>Gunneridae</taxon>
        <taxon>Pentapetalae</taxon>
        <taxon>Caryophyllales</taxon>
        <taxon>Chenopodiaceae</taxon>
        <taxon>Chenopodioideae</taxon>
        <taxon>Anserineae</taxon>
        <taxon>Spinacia</taxon>
    </lineage>
</organism>
<dbReference type="Proteomes" id="UP000813463">
    <property type="component" value="Chromosome 6"/>
</dbReference>
<dbReference type="OrthoDB" id="1805661at2759"/>
<sequence>MGSDKQMKVLMMVGFVLFLTITIQVIPSSAQVECWERIQLCLEGTASQAEFEQQCCPLLLQEITNERECFCSIKPVFLQNATIAGAVSGLVSVCSTTSFLNFCPGDVSSPVETPPSLPPVQFSEAPCWEEIGECIQNNNKLSEEEPHLNPSSPTFNVTEFVCCPLMQQKAVNEKQCFCSINTFVQENPSAGPNITLLLSVCDIIAPSPNSLNNFCTSGSTPTTQSLPLLAGETPSPSQALPPMMPSLGLMKTLNEGVRFASEGNNAGEAPTQA</sequence>
<evidence type="ECO:0000256" key="1">
    <source>
        <dbReference type="SAM" id="SignalP"/>
    </source>
</evidence>
<dbReference type="GeneID" id="110795257"/>
<protein>
    <submittedName>
        <fullName evidence="3">Uncharacterized protein isoform X1</fullName>
    </submittedName>
</protein>
<evidence type="ECO:0000313" key="3">
    <source>
        <dbReference type="RefSeq" id="XP_021855955.1"/>
    </source>
</evidence>
<name>A0A9R0K2F0_SPIOL</name>
<keyword evidence="2" id="KW-1185">Reference proteome</keyword>
<feature type="chain" id="PRO_5040463485" evidence="1">
    <location>
        <begin position="31"/>
        <end position="273"/>
    </location>
</feature>
<reference evidence="2" key="1">
    <citation type="journal article" date="2021" name="Nat. Commun.">
        <title>Genomic analyses provide insights into spinach domestication and the genetic basis of agronomic traits.</title>
        <authorList>
            <person name="Cai X."/>
            <person name="Sun X."/>
            <person name="Xu C."/>
            <person name="Sun H."/>
            <person name="Wang X."/>
            <person name="Ge C."/>
            <person name="Zhang Z."/>
            <person name="Wang Q."/>
            <person name="Fei Z."/>
            <person name="Jiao C."/>
            <person name="Wang Q."/>
        </authorList>
    </citation>
    <scope>NUCLEOTIDE SEQUENCE [LARGE SCALE GENOMIC DNA]</scope>
    <source>
        <strain evidence="2">cv. Varoflay</strain>
    </source>
</reference>
<feature type="signal peptide" evidence="1">
    <location>
        <begin position="1"/>
        <end position="30"/>
    </location>
</feature>
<evidence type="ECO:0000313" key="2">
    <source>
        <dbReference type="Proteomes" id="UP000813463"/>
    </source>
</evidence>
<keyword evidence="1" id="KW-0732">Signal</keyword>
<accession>A0A9R0K2F0</accession>
<gene>
    <name evidence="3" type="primary">LOC110795257</name>
</gene>
<dbReference type="AlphaFoldDB" id="A0A9R0K2F0"/>